<dbReference type="AlphaFoldDB" id="A0AAV8EEJ3"/>
<sequence length="359" mass="40786">MTVISYFAKLSGLHINDDKSVFIPIAMAESDIPLVQSILRCPRAGFPITYLGLPLSVRRLKKIDFLPVIQAVHERLQGWKQKFLTIAGRLVLIKAVISALPLHFMQVIKLPTWLINQIDRVSRSFLWKGSDVCHGGHCLVNWEKCCLPKINGGLGILHLPSQNIALLSKWLWKLQAEADSVWTKTIHNLYGTTNLQLLAELDCTSYGLKDALQGLHVVLASTNISDNGDSINWKWTADGAFTTKSTYMLLRDPGVCSTFQCWIWKIHAPPKTKLFCWLLLMNRLLTQENLEKRRWPSIQHCVLCNNSDKETTRHLFLHCAFARDLLESTIGNGLIIHQADEVINFWDRNKTILINNSSL</sequence>
<evidence type="ECO:0000259" key="1">
    <source>
        <dbReference type="Pfam" id="PF13966"/>
    </source>
</evidence>
<keyword evidence="3" id="KW-1185">Reference proteome</keyword>
<evidence type="ECO:0000313" key="2">
    <source>
        <dbReference type="EMBL" id="KAJ4776561.1"/>
    </source>
</evidence>
<reference evidence="2" key="1">
    <citation type="submission" date="2022-08" db="EMBL/GenBank/DDBJ databases">
        <authorList>
            <person name="Marques A."/>
        </authorList>
    </citation>
    <scope>NUCLEOTIDE SEQUENCE</scope>
    <source>
        <strain evidence="2">RhyPub2mFocal</strain>
        <tissue evidence="2">Leaves</tissue>
    </source>
</reference>
<keyword evidence="2" id="KW-0808">Transferase</keyword>
<organism evidence="2 3">
    <name type="scientific">Rhynchospora pubera</name>
    <dbReference type="NCBI Taxonomy" id="906938"/>
    <lineage>
        <taxon>Eukaryota</taxon>
        <taxon>Viridiplantae</taxon>
        <taxon>Streptophyta</taxon>
        <taxon>Embryophyta</taxon>
        <taxon>Tracheophyta</taxon>
        <taxon>Spermatophyta</taxon>
        <taxon>Magnoliopsida</taxon>
        <taxon>Liliopsida</taxon>
        <taxon>Poales</taxon>
        <taxon>Cyperaceae</taxon>
        <taxon>Cyperoideae</taxon>
        <taxon>Rhynchosporeae</taxon>
        <taxon>Rhynchospora</taxon>
    </lineage>
</organism>
<keyword evidence="2" id="KW-0695">RNA-directed DNA polymerase</keyword>
<protein>
    <submittedName>
        <fullName evidence="2">RNA-directed DNA polymerase (Reverse transcriptase)-related family protein</fullName>
    </submittedName>
</protein>
<name>A0AAV8EEJ3_9POAL</name>
<proteinExistence type="predicted"/>
<accession>A0AAV8EEJ3</accession>
<dbReference type="InterPro" id="IPR026960">
    <property type="entry name" value="RVT-Znf"/>
</dbReference>
<dbReference type="Proteomes" id="UP001140206">
    <property type="component" value="Chromosome 3"/>
</dbReference>
<comment type="caution">
    <text evidence="2">The sequence shown here is derived from an EMBL/GenBank/DDBJ whole genome shotgun (WGS) entry which is preliminary data.</text>
</comment>
<feature type="domain" description="Reverse transcriptase zinc-binding" evidence="1">
    <location>
        <begin position="241"/>
        <end position="324"/>
    </location>
</feature>
<dbReference type="PANTHER" id="PTHR33116">
    <property type="entry name" value="REVERSE TRANSCRIPTASE ZINC-BINDING DOMAIN-CONTAINING PROTEIN-RELATED-RELATED"/>
    <property type="match status" value="1"/>
</dbReference>
<dbReference type="EMBL" id="JAMFTS010000003">
    <property type="protein sequence ID" value="KAJ4776561.1"/>
    <property type="molecule type" value="Genomic_DNA"/>
</dbReference>
<dbReference type="PANTHER" id="PTHR33116:SF78">
    <property type="entry name" value="OS12G0587133 PROTEIN"/>
    <property type="match status" value="1"/>
</dbReference>
<dbReference type="Pfam" id="PF13966">
    <property type="entry name" value="zf-RVT"/>
    <property type="match status" value="1"/>
</dbReference>
<dbReference type="GO" id="GO:0003964">
    <property type="term" value="F:RNA-directed DNA polymerase activity"/>
    <property type="evidence" value="ECO:0007669"/>
    <property type="project" value="UniProtKB-KW"/>
</dbReference>
<gene>
    <name evidence="2" type="ORF">LUZ62_060818</name>
</gene>
<keyword evidence="2" id="KW-0548">Nucleotidyltransferase</keyword>
<evidence type="ECO:0000313" key="3">
    <source>
        <dbReference type="Proteomes" id="UP001140206"/>
    </source>
</evidence>